<organism evidence="3 7">
    <name type="scientific">Didymodactylos carnosus</name>
    <dbReference type="NCBI Taxonomy" id="1234261"/>
    <lineage>
        <taxon>Eukaryota</taxon>
        <taxon>Metazoa</taxon>
        <taxon>Spiralia</taxon>
        <taxon>Gnathifera</taxon>
        <taxon>Rotifera</taxon>
        <taxon>Eurotatoria</taxon>
        <taxon>Bdelloidea</taxon>
        <taxon>Philodinida</taxon>
        <taxon>Philodinidae</taxon>
        <taxon>Didymodactylos</taxon>
    </lineage>
</organism>
<dbReference type="EMBL" id="CAJOBA010069184">
    <property type="protein sequence ID" value="CAF4381293.1"/>
    <property type="molecule type" value="Genomic_DNA"/>
</dbReference>
<accession>A0A814WWT9</accession>
<evidence type="ECO:0000313" key="4">
    <source>
        <dbReference type="EMBL" id="CAF1581627.1"/>
    </source>
</evidence>
<evidence type="ECO:0000256" key="1">
    <source>
        <dbReference type="PIRSR" id="PIRSR607724-1"/>
    </source>
</evidence>
<proteinExistence type="predicted"/>
<dbReference type="InterPro" id="IPR007724">
    <property type="entry name" value="Poly_GlycHdrlase"/>
</dbReference>
<feature type="domain" description="PARG catalytic Macro" evidence="2">
    <location>
        <begin position="259"/>
        <end position="322"/>
    </location>
</feature>
<protein>
    <recommendedName>
        <fullName evidence="2">PARG catalytic Macro domain-containing protein</fullName>
    </recommendedName>
</protein>
<dbReference type="GO" id="GO:1990966">
    <property type="term" value="P:ATP generation from poly-ADP-D-ribose"/>
    <property type="evidence" value="ECO:0007669"/>
    <property type="project" value="TreeGrafter"/>
</dbReference>
<sequence>IMNTVVDTTTFINSAGTSSLPETVNYDVLKNILTRQRHTLVKDVREGYSFLNLKKAIETYNEHVSQSSSSSERFNFYTDVIPQLAKWATDNDQSKRVQPLQAGIPEKITYTISQALSNSGYETLGYGNVDLIDSYEKVNRTGQERLLCLLSYFHQSIEEQSDERKVTIERYDANVTIPDWSTQNMVIHSSIVNVFTDRIENAQDAHAFVDFANNDIHIHCIVPSCTQEEILFNCCPEAFLSILVCETLMDNEVVVIRVMDACFEEQFSRDMIKQDLGKAYRAFSSQTGKMITGNWGCGAFGGDFVHKFLQQVCVAIVLQGKVSLCYSYAIPVS</sequence>
<dbReference type="GO" id="GO:0005737">
    <property type="term" value="C:cytoplasm"/>
    <property type="evidence" value="ECO:0007669"/>
    <property type="project" value="TreeGrafter"/>
</dbReference>
<evidence type="ECO:0000313" key="3">
    <source>
        <dbReference type="EMBL" id="CAF1211352.1"/>
    </source>
</evidence>
<dbReference type="GO" id="GO:0004649">
    <property type="term" value="F:poly(ADP-ribose) glycohydrolase activity"/>
    <property type="evidence" value="ECO:0007669"/>
    <property type="project" value="InterPro"/>
</dbReference>
<dbReference type="EMBL" id="CAJNOQ010008954">
    <property type="protein sequence ID" value="CAF1211352.1"/>
    <property type="molecule type" value="Genomic_DNA"/>
</dbReference>
<dbReference type="Proteomes" id="UP000663829">
    <property type="component" value="Unassembled WGS sequence"/>
</dbReference>
<keyword evidence="7" id="KW-1185">Reference proteome</keyword>
<evidence type="ECO:0000259" key="2">
    <source>
        <dbReference type="Pfam" id="PF05028"/>
    </source>
</evidence>
<comment type="caution">
    <text evidence="3">The sequence shown here is derived from an EMBL/GenBank/DDBJ whole genome shotgun (WGS) entry which is preliminary data.</text>
</comment>
<dbReference type="PANTHER" id="PTHR12837">
    <property type="entry name" value="POLY ADP-RIBOSE GLYCOHYDROLASE"/>
    <property type="match status" value="1"/>
</dbReference>
<evidence type="ECO:0000313" key="5">
    <source>
        <dbReference type="EMBL" id="CAF3975309.1"/>
    </source>
</evidence>
<dbReference type="OrthoDB" id="1937899at2759"/>
<dbReference type="Proteomes" id="UP000681722">
    <property type="component" value="Unassembled WGS sequence"/>
</dbReference>
<evidence type="ECO:0000313" key="6">
    <source>
        <dbReference type="EMBL" id="CAF4381293.1"/>
    </source>
</evidence>
<feature type="active site" evidence="1">
    <location>
        <position position="210"/>
    </location>
</feature>
<name>A0A814WWT9_9BILA</name>
<dbReference type="EMBL" id="CAJNOK010046076">
    <property type="protein sequence ID" value="CAF1581627.1"/>
    <property type="molecule type" value="Genomic_DNA"/>
</dbReference>
<dbReference type="EMBL" id="CAJOBC010008954">
    <property type="protein sequence ID" value="CAF3975309.1"/>
    <property type="molecule type" value="Genomic_DNA"/>
</dbReference>
<dbReference type="GO" id="GO:0006282">
    <property type="term" value="P:regulation of DNA repair"/>
    <property type="evidence" value="ECO:0007669"/>
    <property type="project" value="InterPro"/>
</dbReference>
<dbReference type="PANTHER" id="PTHR12837:SF0">
    <property type="entry name" value="POLY(ADP-RIBOSE) GLYCOHYDROLASE"/>
    <property type="match status" value="1"/>
</dbReference>
<feature type="active site" evidence="1">
    <location>
        <position position="228"/>
    </location>
</feature>
<dbReference type="Proteomes" id="UP000682733">
    <property type="component" value="Unassembled WGS sequence"/>
</dbReference>
<feature type="non-terminal residue" evidence="3">
    <location>
        <position position="1"/>
    </location>
</feature>
<feature type="active site" evidence="1">
    <location>
        <position position="229"/>
    </location>
</feature>
<dbReference type="GO" id="GO:0009225">
    <property type="term" value="P:nucleotide-sugar metabolic process"/>
    <property type="evidence" value="ECO:0007669"/>
    <property type="project" value="TreeGrafter"/>
</dbReference>
<dbReference type="GO" id="GO:0005975">
    <property type="term" value="P:carbohydrate metabolic process"/>
    <property type="evidence" value="ECO:0007669"/>
    <property type="project" value="InterPro"/>
</dbReference>
<reference evidence="3" key="1">
    <citation type="submission" date="2021-02" db="EMBL/GenBank/DDBJ databases">
        <authorList>
            <person name="Nowell W R."/>
        </authorList>
    </citation>
    <scope>NUCLEOTIDE SEQUENCE</scope>
</reference>
<dbReference type="GO" id="GO:0005634">
    <property type="term" value="C:nucleus"/>
    <property type="evidence" value="ECO:0007669"/>
    <property type="project" value="TreeGrafter"/>
</dbReference>
<evidence type="ECO:0000313" key="7">
    <source>
        <dbReference type="Proteomes" id="UP000663829"/>
    </source>
</evidence>
<gene>
    <name evidence="3" type="ORF">GPM918_LOCUS24226</name>
    <name evidence="4" type="ORF">OVA965_LOCUS41008</name>
    <name evidence="5" type="ORF">SRO942_LOCUS24224</name>
    <name evidence="6" type="ORF">TMI583_LOCUS42557</name>
</gene>
<dbReference type="Proteomes" id="UP000677228">
    <property type="component" value="Unassembled WGS sequence"/>
</dbReference>
<dbReference type="AlphaFoldDB" id="A0A814WWT9"/>
<dbReference type="InterPro" id="IPR046372">
    <property type="entry name" value="PARG_cat_C"/>
</dbReference>
<dbReference type="Pfam" id="PF05028">
    <property type="entry name" value="PARG_cat_C"/>
    <property type="match status" value="2"/>
</dbReference>
<feature type="domain" description="PARG catalytic Macro" evidence="2">
    <location>
        <begin position="178"/>
        <end position="257"/>
    </location>
</feature>